<dbReference type="EMBL" id="CAMGYJ010000005">
    <property type="protein sequence ID" value="CAI0412735.1"/>
    <property type="molecule type" value="Genomic_DNA"/>
</dbReference>
<proteinExistence type="predicted"/>
<organism evidence="1 2">
    <name type="scientific">Linum tenue</name>
    <dbReference type="NCBI Taxonomy" id="586396"/>
    <lineage>
        <taxon>Eukaryota</taxon>
        <taxon>Viridiplantae</taxon>
        <taxon>Streptophyta</taxon>
        <taxon>Embryophyta</taxon>
        <taxon>Tracheophyta</taxon>
        <taxon>Spermatophyta</taxon>
        <taxon>Magnoliopsida</taxon>
        <taxon>eudicotyledons</taxon>
        <taxon>Gunneridae</taxon>
        <taxon>Pentapetalae</taxon>
        <taxon>rosids</taxon>
        <taxon>fabids</taxon>
        <taxon>Malpighiales</taxon>
        <taxon>Linaceae</taxon>
        <taxon>Linum</taxon>
    </lineage>
</organism>
<sequence>MIPHFRLTKKKRKLILQIPPLTKRKLILQIPLFRLSVKKRLFQKFPTLLLPRLNLVSRTRFTLISLILPSLKKRFLFLSSFFSSSRPPQKP</sequence>
<accession>A0AAV0JTP4</accession>
<dbReference type="AlphaFoldDB" id="A0AAV0JTP4"/>
<gene>
    <name evidence="1" type="ORF">LITE_LOCUS15666</name>
</gene>
<keyword evidence="2" id="KW-1185">Reference proteome</keyword>
<dbReference type="Proteomes" id="UP001154282">
    <property type="component" value="Unassembled WGS sequence"/>
</dbReference>
<protein>
    <submittedName>
        <fullName evidence="1">Uncharacterized protein</fullName>
    </submittedName>
</protein>
<evidence type="ECO:0000313" key="2">
    <source>
        <dbReference type="Proteomes" id="UP001154282"/>
    </source>
</evidence>
<name>A0AAV0JTP4_9ROSI</name>
<reference evidence="1" key="1">
    <citation type="submission" date="2022-08" db="EMBL/GenBank/DDBJ databases">
        <authorList>
            <person name="Gutierrez-Valencia J."/>
        </authorList>
    </citation>
    <scope>NUCLEOTIDE SEQUENCE</scope>
</reference>
<comment type="caution">
    <text evidence="1">The sequence shown here is derived from an EMBL/GenBank/DDBJ whole genome shotgun (WGS) entry which is preliminary data.</text>
</comment>
<evidence type="ECO:0000313" key="1">
    <source>
        <dbReference type="EMBL" id="CAI0412735.1"/>
    </source>
</evidence>